<organism evidence="1 2">
    <name type="scientific">Lentzea tibetensis</name>
    <dbReference type="NCBI Taxonomy" id="2591470"/>
    <lineage>
        <taxon>Bacteria</taxon>
        <taxon>Bacillati</taxon>
        <taxon>Actinomycetota</taxon>
        <taxon>Actinomycetes</taxon>
        <taxon>Pseudonocardiales</taxon>
        <taxon>Pseudonocardiaceae</taxon>
        <taxon>Lentzea</taxon>
    </lineage>
</organism>
<dbReference type="Gene3D" id="3.40.50.1000">
    <property type="entry name" value="HAD superfamily/HAD-like"/>
    <property type="match status" value="1"/>
</dbReference>
<dbReference type="InterPro" id="IPR023214">
    <property type="entry name" value="HAD_sf"/>
</dbReference>
<dbReference type="AlphaFoldDB" id="A0A563EJW4"/>
<dbReference type="Proteomes" id="UP000316639">
    <property type="component" value="Unassembled WGS sequence"/>
</dbReference>
<dbReference type="InterPro" id="IPR050155">
    <property type="entry name" value="HAD-like_hydrolase_sf"/>
</dbReference>
<name>A0A563EJW4_9PSEU</name>
<dbReference type="InterPro" id="IPR006439">
    <property type="entry name" value="HAD-SF_hydro_IA"/>
</dbReference>
<keyword evidence="1" id="KW-0378">Hydrolase</keyword>
<dbReference type="InterPro" id="IPR036412">
    <property type="entry name" value="HAD-like_sf"/>
</dbReference>
<evidence type="ECO:0000313" key="2">
    <source>
        <dbReference type="Proteomes" id="UP000316639"/>
    </source>
</evidence>
<comment type="caution">
    <text evidence="1">The sequence shown here is derived from an EMBL/GenBank/DDBJ whole genome shotgun (WGS) entry which is preliminary data.</text>
</comment>
<reference evidence="1 2" key="1">
    <citation type="submission" date="2019-07" db="EMBL/GenBank/DDBJ databases">
        <title>Lentzea xizangensis sp. nov., isolated from Qinghai-Tibetan Plateau Soils.</title>
        <authorList>
            <person name="Huang J."/>
        </authorList>
    </citation>
    <scope>NUCLEOTIDE SEQUENCE [LARGE SCALE GENOMIC DNA]</scope>
    <source>
        <strain evidence="1 2">FXJ1.1311</strain>
    </source>
</reference>
<gene>
    <name evidence="1" type="ORF">FKR81_33120</name>
</gene>
<proteinExistence type="predicted"/>
<dbReference type="InterPro" id="IPR023198">
    <property type="entry name" value="PGP-like_dom2"/>
</dbReference>
<keyword evidence="2" id="KW-1185">Reference proteome</keyword>
<dbReference type="Gene3D" id="1.10.150.240">
    <property type="entry name" value="Putative phosphatase, domain 2"/>
    <property type="match status" value="1"/>
</dbReference>
<dbReference type="NCBIfam" id="TIGR01549">
    <property type="entry name" value="HAD-SF-IA-v1"/>
    <property type="match status" value="1"/>
</dbReference>
<protein>
    <submittedName>
        <fullName evidence="1">HAD family hydrolase</fullName>
    </submittedName>
</protein>
<dbReference type="GO" id="GO:0005829">
    <property type="term" value="C:cytosol"/>
    <property type="evidence" value="ECO:0007669"/>
    <property type="project" value="TreeGrafter"/>
</dbReference>
<dbReference type="EMBL" id="VOBR01000027">
    <property type="protein sequence ID" value="TWP47292.1"/>
    <property type="molecule type" value="Genomic_DNA"/>
</dbReference>
<dbReference type="PANTHER" id="PTHR43434:SF16">
    <property type="entry name" value="BLL8046 PROTEIN"/>
    <property type="match status" value="1"/>
</dbReference>
<dbReference type="Pfam" id="PF00702">
    <property type="entry name" value="Hydrolase"/>
    <property type="match status" value="1"/>
</dbReference>
<sequence length="216" mass="23008">MTNTVIFDVDGTLVDTNYHHAVAWVRAFRRIDLVVPAWRVHRAIGMGGDKLVAALAGEGVEAAHGDDLRSAWEEEFAPLLPEIQPLEGAHRLVSAARDQFAVVLASSGKREHIEHYLKLIDAGDVPWTSADDVDASKPDPDLITTALNKAGASRAVMIGDSIWDCEAAANAGLPSVGLLTGGTSAAELLDSGATTVYSSLDELRADLTDLPFAERI</sequence>
<dbReference type="SUPFAM" id="SSF56784">
    <property type="entry name" value="HAD-like"/>
    <property type="match status" value="1"/>
</dbReference>
<dbReference type="SFLD" id="SFLDS00003">
    <property type="entry name" value="Haloacid_Dehalogenase"/>
    <property type="match status" value="1"/>
</dbReference>
<dbReference type="PANTHER" id="PTHR43434">
    <property type="entry name" value="PHOSPHOGLYCOLATE PHOSPHATASE"/>
    <property type="match status" value="1"/>
</dbReference>
<evidence type="ECO:0000313" key="1">
    <source>
        <dbReference type="EMBL" id="TWP47292.1"/>
    </source>
</evidence>
<dbReference type="GO" id="GO:0008967">
    <property type="term" value="F:phosphoglycolate phosphatase activity"/>
    <property type="evidence" value="ECO:0007669"/>
    <property type="project" value="TreeGrafter"/>
</dbReference>
<dbReference type="GO" id="GO:0006281">
    <property type="term" value="P:DNA repair"/>
    <property type="evidence" value="ECO:0007669"/>
    <property type="project" value="TreeGrafter"/>
</dbReference>
<dbReference type="OrthoDB" id="9793014at2"/>
<dbReference type="SFLD" id="SFLDG01129">
    <property type="entry name" value="C1.5:_HAD__Beta-PGM__Phosphata"/>
    <property type="match status" value="1"/>
</dbReference>
<accession>A0A563EJW4</accession>
<dbReference type="RefSeq" id="WP_146358125.1">
    <property type="nucleotide sequence ID" value="NZ_VOBR01000027.1"/>
</dbReference>